<evidence type="ECO:0000313" key="3">
    <source>
        <dbReference type="Proteomes" id="UP001596058"/>
    </source>
</evidence>
<feature type="transmembrane region" description="Helical" evidence="1">
    <location>
        <begin position="42"/>
        <end position="63"/>
    </location>
</feature>
<reference evidence="3" key="1">
    <citation type="journal article" date="2019" name="Int. J. Syst. Evol. Microbiol.">
        <title>The Global Catalogue of Microorganisms (GCM) 10K type strain sequencing project: providing services to taxonomists for standard genome sequencing and annotation.</title>
        <authorList>
            <consortium name="The Broad Institute Genomics Platform"/>
            <consortium name="The Broad Institute Genome Sequencing Center for Infectious Disease"/>
            <person name="Wu L."/>
            <person name="Ma J."/>
        </authorList>
    </citation>
    <scope>NUCLEOTIDE SEQUENCE [LARGE SCALE GENOMIC DNA]</scope>
    <source>
        <strain evidence="3">CCUG 53903</strain>
    </source>
</reference>
<keyword evidence="3" id="KW-1185">Reference proteome</keyword>
<dbReference type="Proteomes" id="UP001596058">
    <property type="component" value="Unassembled WGS sequence"/>
</dbReference>
<gene>
    <name evidence="2" type="ORF">ACFPZ3_25220</name>
</gene>
<dbReference type="Gene3D" id="2.120.10.30">
    <property type="entry name" value="TolB, C-terminal domain"/>
    <property type="match status" value="1"/>
</dbReference>
<proteinExistence type="predicted"/>
<dbReference type="InterPro" id="IPR011042">
    <property type="entry name" value="6-blade_b-propeller_TolB-like"/>
</dbReference>
<comment type="caution">
    <text evidence="2">The sequence shown here is derived from an EMBL/GenBank/DDBJ whole genome shotgun (WGS) entry which is preliminary data.</text>
</comment>
<accession>A0ABW1CPP8</accession>
<dbReference type="RefSeq" id="WP_379516681.1">
    <property type="nucleotide sequence ID" value="NZ_JBHSPA010000027.1"/>
</dbReference>
<evidence type="ECO:0000256" key="1">
    <source>
        <dbReference type="SAM" id="Phobius"/>
    </source>
</evidence>
<evidence type="ECO:0000313" key="2">
    <source>
        <dbReference type="EMBL" id="MFC5827182.1"/>
    </source>
</evidence>
<dbReference type="SUPFAM" id="SSF82171">
    <property type="entry name" value="DPP6 N-terminal domain-like"/>
    <property type="match status" value="1"/>
</dbReference>
<sequence length="416" mass="44139">MRTEDELTDALRSVAERSPQERDLLAALAVRRRRRHQRRTQVLAAGAVVAVLGVGAVGMRGFFSAGGHAAVSAATPTNMTVTVTTMLPTVVPNVALSPPARSKVVDADRLWPGAVFTMPAKNADGWRYRPITSLSATEVLLSAESSFEKAGTFEVYDSATGKSRVVTTVPRTPGLDGYFPQTATTDGQSLAWFAYGEKDGAAVREIWTVPVAGGEPRLLGTFTGKHAQIDAIGVDGDHVYWSELSGGVWSIPLAGGEAARVPDSDELHLMKWPYAVDAADGPKGHDRNQTKLVDLAREAQTEINVPASAQGLRCGPSWCFGRNGQGSFVQYLDGTNTIALDGLSDVSILTRFPILDRFLFAGSTVYDAATGEVAAIGKGRGMYGVGTSSEPSTIIYWDGEPGTFTVLNLAAVPPAQ</sequence>
<organism evidence="2 3">
    <name type="scientific">Nonomuraea insulae</name>
    <dbReference type="NCBI Taxonomy" id="1616787"/>
    <lineage>
        <taxon>Bacteria</taxon>
        <taxon>Bacillati</taxon>
        <taxon>Actinomycetota</taxon>
        <taxon>Actinomycetes</taxon>
        <taxon>Streptosporangiales</taxon>
        <taxon>Streptosporangiaceae</taxon>
        <taxon>Nonomuraea</taxon>
    </lineage>
</organism>
<keyword evidence="1" id="KW-1133">Transmembrane helix</keyword>
<keyword evidence="1" id="KW-0812">Transmembrane</keyword>
<protein>
    <submittedName>
        <fullName evidence="2">TolB family protein</fullName>
    </submittedName>
</protein>
<name>A0ABW1CPP8_9ACTN</name>
<keyword evidence="1" id="KW-0472">Membrane</keyword>
<dbReference type="EMBL" id="JBHSPA010000027">
    <property type="protein sequence ID" value="MFC5827182.1"/>
    <property type="molecule type" value="Genomic_DNA"/>
</dbReference>